<dbReference type="InterPro" id="IPR048351">
    <property type="entry name" value="SOK_DIX"/>
</dbReference>
<keyword evidence="3" id="KW-1003">Cell membrane</keyword>
<sequence>MAEASRRMRRMDLQLLASNKWRDEEASPDRLRIWKSSTGQTPATAKPVDVPDFIDPDEETDDHLRTRANLLLQSVRAPVVYYLCQQNGQLQQPHFIEVPLSSSFHGLSLYLRDFISRLDHMRGKGMASIYSWSSKRRYKNGFVWQDLTEDDIIYPSHGNEFILKGSELLDPSAHLSLCSSNPRSAIAPPSPEHSDFEETGTAARNAWTRTDVVVKPERTRSLLSSAELSKEDIVSPPMSGSSRETLEESPVKPHRRLMLWPRGGTGNNDGSGSPAGGSRLKASSVLMQLISCGSIPFKDCGGASYSKEREGRAWLIGHRGGKAHRGGEPWNRGTAISPEAAVSSFSGSELAEEKEYFSRSRREGCGGGPSLFKRSASHNTWR</sequence>
<feature type="region of interest" description="Disordered" evidence="8">
    <location>
        <begin position="183"/>
        <end position="202"/>
    </location>
</feature>
<name>A0AAN7LMJ8_TRANT</name>
<evidence type="ECO:0000256" key="6">
    <source>
        <dbReference type="ARBA" id="ARBA00023306"/>
    </source>
</evidence>
<comment type="similarity">
    <text evidence="7">Belongs to the SOSEKI family.</text>
</comment>
<gene>
    <name evidence="10" type="ORF">SAY86_031886</name>
</gene>
<feature type="region of interest" description="Disordered" evidence="8">
    <location>
        <begin position="358"/>
        <end position="382"/>
    </location>
</feature>
<proteinExistence type="inferred from homology"/>
<evidence type="ECO:0000256" key="2">
    <source>
        <dbReference type="ARBA" id="ARBA00022473"/>
    </source>
</evidence>
<accession>A0AAN7LMJ8</accession>
<dbReference type="AlphaFoldDB" id="A0AAN7LMJ8"/>
<keyword evidence="2" id="KW-0217">Developmental protein</keyword>
<protein>
    <recommendedName>
        <fullName evidence="9">SOSEKI DIX-like domain-containing protein</fullName>
    </recommendedName>
</protein>
<dbReference type="GO" id="GO:0051258">
    <property type="term" value="P:protein polymerization"/>
    <property type="evidence" value="ECO:0007669"/>
    <property type="project" value="UniProtKB-ARBA"/>
</dbReference>
<comment type="caution">
    <text evidence="10">The sequence shown here is derived from an EMBL/GenBank/DDBJ whole genome shotgun (WGS) entry which is preliminary data.</text>
</comment>
<feature type="domain" description="SOSEKI DIX-like" evidence="9">
    <location>
        <begin position="78"/>
        <end position="169"/>
    </location>
</feature>
<keyword evidence="4" id="KW-0132">Cell division</keyword>
<organism evidence="10 11">
    <name type="scientific">Trapa natans</name>
    <name type="common">Water chestnut</name>
    <dbReference type="NCBI Taxonomy" id="22666"/>
    <lineage>
        <taxon>Eukaryota</taxon>
        <taxon>Viridiplantae</taxon>
        <taxon>Streptophyta</taxon>
        <taxon>Embryophyta</taxon>
        <taxon>Tracheophyta</taxon>
        <taxon>Spermatophyta</taxon>
        <taxon>Magnoliopsida</taxon>
        <taxon>eudicotyledons</taxon>
        <taxon>Gunneridae</taxon>
        <taxon>Pentapetalae</taxon>
        <taxon>rosids</taxon>
        <taxon>malvids</taxon>
        <taxon>Myrtales</taxon>
        <taxon>Lythraceae</taxon>
        <taxon>Trapa</taxon>
    </lineage>
</organism>
<dbReference type="InterPro" id="IPR010369">
    <property type="entry name" value="SOK"/>
</dbReference>
<dbReference type="Proteomes" id="UP001346149">
    <property type="component" value="Unassembled WGS sequence"/>
</dbReference>
<evidence type="ECO:0000256" key="3">
    <source>
        <dbReference type="ARBA" id="ARBA00022475"/>
    </source>
</evidence>
<comment type="subcellular location">
    <subcellularLocation>
        <location evidence="1">Cell membrane</location>
        <topology evidence="1">Peripheral membrane protein</topology>
        <orientation evidence="1">Cytoplasmic side</orientation>
    </subcellularLocation>
</comment>
<dbReference type="GO" id="GO:0051301">
    <property type="term" value="P:cell division"/>
    <property type="evidence" value="ECO:0007669"/>
    <property type="project" value="UniProtKB-KW"/>
</dbReference>
<evidence type="ECO:0000313" key="11">
    <source>
        <dbReference type="Proteomes" id="UP001346149"/>
    </source>
</evidence>
<evidence type="ECO:0000256" key="4">
    <source>
        <dbReference type="ARBA" id="ARBA00022618"/>
    </source>
</evidence>
<keyword evidence="11" id="KW-1185">Reference proteome</keyword>
<dbReference type="PANTHER" id="PTHR31083:SF4">
    <property type="entry name" value="PROTEIN SOSEKI 4-RELATED"/>
    <property type="match status" value="1"/>
</dbReference>
<evidence type="ECO:0000313" key="10">
    <source>
        <dbReference type="EMBL" id="KAK4791473.1"/>
    </source>
</evidence>
<evidence type="ECO:0000256" key="7">
    <source>
        <dbReference type="ARBA" id="ARBA00024211"/>
    </source>
</evidence>
<evidence type="ECO:0000256" key="5">
    <source>
        <dbReference type="ARBA" id="ARBA00023136"/>
    </source>
</evidence>
<reference evidence="10 11" key="1">
    <citation type="journal article" date="2023" name="Hortic Res">
        <title>Pangenome of water caltrop reveals structural variations and asymmetric subgenome divergence after allopolyploidization.</title>
        <authorList>
            <person name="Zhang X."/>
            <person name="Chen Y."/>
            <person name="Wang L."/>
            <person name="Yuan Y."/>
            <person name="Fang M."/>
            <person name="Shi L."/>
            <person name="Lu R."/>
            <person name="Comes H.P."/>
            <person name="Ma Y."/>
            <person name="Chen Y."/>
            <person name="Huang G."/>
            <person name="Zhou Y."/>
            <person name="Zheng Z."/>
            <person name="Qiu Y."/>
        </authorList>
    </citation>
    <scope>NUCLEOTIDE SEQUENCE [LARGE SCALE GENOMIC DNA]</scope>
    <source>
        <strain evidence="10">F231</strain>
    </source>
</reference>
<dbReference type="Pfam" id="PF06136">
    <property type="entry name" value="SOK"/>
    <property type="match status" value="1"/>
</dbReference>
<feature type="region of interest" description="Disordered" evidence="8">
    <location>
        <begin position="231"/>
        <end position="279"/>
    </location>
</feature>
<dbReference type="PANTHER" id="PTHR31083">
    <property type="entry name" value="UPSTREAM OF FLC PROTEIN (DUF966)"/>
    <property type="match status" value="1"/>
</dbReference>
<keyword evidence="5" id="KW-0472">Membrane</keyword>
<feature type="compositionally biased region" description="Gly residues" evidence="8">
    <location>
        <begin position="263"/>
        <end position="275"/>
    </location>
</feature>
<keyword evidence="6" id="KW-0131">Cell cycle</keyword>
<dbReference type="GO" id="GO:0005886">
    <property type="term" value="C:plasma membrane"/>
    <property type="evidence" value="ECO:0007669"/>
    <property type="project" value="UniProtKB-SubCell"/>
</dbReference>
<evidence type="ECO:0000256" key="8">
    <source>
        <dbReference type="SAM" id="MobiDB-lite"/>
    </source>
</evidence>
<evidence type="ECO:0000256" key="1">
    <source>
        <dbReference type="ARBA" id="ARBA00004413"/>
    </source>
</evidence>
<dbReference type="EMBL" id="JAXQNO010000009">
    <property type="protein sequence ID" value="KAK4791473.1"/>
    <property type="molecule type" value="Genomic_DNA"/>
</dbReference>
<evidence type="ECO:0000259" key="9">
    <source>
        <dbReference type="Pfam" id="PF06136"/>
    </source>
</evidence>